<feature type="region of interest" description="Disordered" evidence="5">
    <location>
        <begin position="67"/>
        <end position="91"/>
    </location>
</feature>
<organism evidence="10 11">
    <name type="scientific">Aspergillus turcosus</name>
    <dbReference type="NCBI Taxonomy" id="1245748"/>
    <lineage>
        <taxon>Eukaryota</taxon>
        <taxon>Fungi</taxon>
        <taxon>Dikarya</taxon>
        <taxon>Ascomycota</taxon>
        <taxon>Pezizomycotina</taxon>
        <taxon>Eurotiomycetes</taxon>
        <taxon>Eurotiomycetidae</taxon>
        <taxon>Eurotiales</taxon>
        <taxon>Aspergillaceae</taxon>
        <taxon>Aspergillus</taxon>
        <taxon>Aspergillus subgen. Fumigati</taxon>
    </lineage>
</organism>
<evidence type="ECO:0000313" key="10">
    <source>
        <dbReference type="EMBL" id="RLL98888.1"/>
    </source>
</evidence>
<dbReference type="Pfam" id="PF17285">
    <property type="entry name" value="PRMT5_TIM"/>
    <property type="match status" value="1"/>
</dbReference>
<keyword evidence="1 4" id="KW-0489">Methyltransferase</keyword>
<feature type="domain" description="PRMT5 arginine-N-methyltransferase" evidence="6">
    <location>
        <begin position="372"/>
        <end position="593"/>
    </location>
</feature>
<protein>
    <recommendedName>
        <fullName evidence="12">Protein arginine N-methyltransferase</fullName>
    </recommendedName>
</protein>
<gene>
    <name evidence="10" type="ORF">CFD26_107790</name>
</gene>
<evidence type="ECO:0000256" key="5">
    <source>
        <dbReference type="SAM" id="MobiDB-lite"/>
    </source>
</evidence>
<keyword evidence="3 4" id="KW-0949">S-adenosyl-L-methionine</keyword>
<dbReference type="InterPro" id="IPR029063">
    <property type="entry name" value="SAM-dependent_MTases_sf"/>
</dbReference>
<dbReference type="SUPFAM" id="SSF53335">
    <property type="entry name" value="S-adenosyl-L-methionine-dependent methyltransferases"/>
    <property type="match status" value="1"/>
</dbReference>
<dbReference type="PANTHER" id="PTHR10738">
    <property type="entry name" value="PROTEIN ARGININE N-METHYLTRANSFERASE 5"/>
    <property type="match status" value="1"/>
</dbReference>
<dbReference type="EMBL" id="NIDN02000043">
    <property type="protein sequence ID" value="RLL98888.1"/>
    <property type="molecule type" value="Genomic_DNA"/>
</dbReference>
<feature type="compositionally biased region" description="Low complexity" evidence="5">
    <location>
        <begin position="543"/>
        <end position="554"/>
    </location>
</feature>
<evidence type="ECO:0000256" key="4">
    <source>
        <dbReference type="PROSITE-ProRule" id="PRU01015"/>
    </source>
</evidence>
<name>A0A229XI39_9EURO</name>
<keyword evidence="11" id="KW-1185">Reference proteome</keyword>
<evidence type="ECO:0000259" key="6">
    <source>
        <dbReference type="Pfam" id="PF05185"/>
    </source>
</evidence>
<feature type="region of interest" description="Disordered" evidence="5">
    <location>
        <begin position="819"/>
        <end position="840"/>
    </location>
</feature>
<dbReference type="Gene3D" id="1.25.10.10">
    <property type="entry name" value="Leucine-rich Repeat Variant"/>
    <property type="match status" value="1"/>
</dbReference>
<dbReference type="InterPro" id="IPR035247">
    <property type="entry name" value="PRMT5_TIM"/>
</dbReference>
<keyword evidence="2 4" id="KW-0808">Transferase</keyword>
<dbReference type="FunFam" id="2.70.160.11:FF:000018">
    <property type="entry name" value="Protein arginine N-methyltransferase"/>
    <property type="match status" value="1"/>
</dbReference>
<feature type="region of interest" description="Disordered" evidence="5">
    <location>
        <begin position="528"/>
        <end position="554"/>
    </location>
</feature>
<dbReference type="Pfam" id="PF05185">
    <property type="entry name" value="PRMT5"/>
    <property type="match status" value="1"/>
</dbReference>
<evidence type="ECO:0000259" key="9">
    <source>
        <dbReference type="Pfam" id="PF17286"/>
    </source>
</evidence>
<dbReference type="InterPro" id="IPR011989">
    <property type="entry name" value="ARM-like"/>
</dbReference>
<proteinExistence type="predicted"/>
<sequence>MDSEDLAPAFCVGQHETNRTIPITTQIVQSAHESNYDMLTTPITTPHFHSRVLSLLSGHLSKLQAVSSDPNGTLATTENTRPVVIPPLGPSDSHLTPNQTMSQLMGVTSPWIDLCSPDPLIADISRQVLMLEVAYAAFCGIGYLLIPGPKLHHGNMHSEGLIFYARAVQDAINLGPYIQFHIWLRIVDNPELEVDSMGDLAPLARDEFLWGSDDGQSLKVDLFGTWDAWDVIRRTCKYHTRLFVALSLPKQLPPMSIQSRWHSEPVHLLTMDANTFIKNQKGYPVLSKAHQALIARFMRLRTPPWILLCDVGPIPGVEASEESGATQSNLPSSEYPSLSQAAVSSKKFIDPTPHLSYIRNLQQRQPPRSAIERFGMGYQDYLQAPLQPLTVNLESITYEVFEKDPIKYEWYERAIAKALSDWAEQKKPTSNPDGRVVLAVVGAGRGPLVTRAIRASAETGVDIDLWVVEKNPNAFVLLQRHNEELWGGKATLVQSDMRSWKGPQREKDPGLPLATVGQSLGIEDSLLYKPDPDQKANTPAPESVKSVASSDPSSGRIDIVVSELLGSFGDNELSPECLDGITHLLNPVHGISIPASYTAHLTPISAPKLHADVVHQSISNPAAPETPYVVMLHAIDFLSTNQPSAGTTPGDSGYSYISNTRSSISTLPGLECSTPYVQTAWSFSHPNRDIPPQLPFTSIISNSHNVRRTRLSFPTQNRGVCHGLAGYFETVLYRDVELSTNPVTMDSKSANMISWFPIYFPLKTPLNVPDNGEIVVTMTRQTDDRKVWYEWMVEVFALERIADAPAIELPVMSGARAVSPATDGANGKDNGTVKPQKGGKHSGFRRVRLCLSRDNLLLCYIFFPVFIAYNFFLPSATLLPAPLIEPEMVHSTGEERAVHLTREAVELADAGHREAASRNLREALSLAPENPAVKAAIIKIQQEENNGHYLLGLCRRYTSGKDECAGKDAALYLRTDGLKPPEEVALESVKLVLAKEPSSLSSLQDDIISGLVRQSASVRQYFSDRLQVSVTTFFDEIYDRGDGAAVCLDTVVLDHAVWPSEETRLHCESELFQLFIAKLMESGHDLDGRSLKGIARLLAVDAVKLQHLVDDEGLDVILSSLDIRLPLEVRSQATLATVKYLETSKETGQDRFSRLLSAKVTNARNDDHIVAFSSLAAVFPVVPDVAASLFLSDSFISSLTPFTSRNMKSRNVETAILELLNAACINQACRDAVSKHFSDWLSHLLTNGNDQSSELAAVILAKVRASEKEDPTTSNGKVHEEDGQTAELVNRFKEHISKHKDESVSNAIEGLAYSSVKPAVKEQLAKDSVFLKDLIKVLKGSTADATMLYGGLMIILNLTQFLPSMTEEQKKISQLKAYADASGAAARAGPHPLEEDQHVIARCNAVVQAGVMPLFIECSKSSLPSAQGLVSKILLSLSRDPKSRGTLAQQGAVKLLLSLATARQGTSGSMSQEAMQSASHALARILISVNPSLVFPSSGFPQITSAVRPLTSLLTTPEVGTLTAEQPRDLLPVFESLLALTNLASYPDPSAAEAIVRHAWTVVEDLLLSNSPMIQRASCELVCNLMTCESGVAKFADGSKRAAQRLHILLALTDTDDMETRRAAGGALAMLTEIDAAIAGILDRPRGVELLLGLCKEDDEGLVHRGVTCIRNLTCMATGDVSTRAKEMVKKCGGVDILTSALKKTSNAAVLQTGVEALKPLVESK</sequence>
<dbReference type="GO" id="GO:0005634">
    <property type="term" value="C:nucleus"/>
    <property type="evidence" value="ECO:0007669"/>
    <property type="project" value="TreeGrafter"/>
</dbReference>
<dbReference type="GO" id="GO:0032259">
    <property type="term" value="P:methylation"/>
    <property type="evidence" value="ECO:0007669"/>
    <property type="project" value="UniProtKB-KW"/>
</dbReference>
<feature type="domain" description="UNC-45/Cro1/She4 central" evidence="7">
    <location>
        <begin position="1113"/>
        <end position="1263"/>
    </location>
</feature>
<dbReference type="Gene3D" id="1.25.10.100">
    <property type="match status" value="1"/>
</dbReference>
<evidence type="ECO:0000256" key="3">
    <source>
        <dbReference type="ARBA" id="ARBA00022691"/>
    </source>
</evidence>
<evidence type="ECO:0008006" key="12">
    <source>
        <dbReference type="Google" id="ProtNLM"/>
    </source>
</evidence>
<accession>A0A229XI39</accession>
<dbReference type="Gene3D" id="3.20.20.150">
    <property type="entry name" value="Divalent-metal-dependent TIM barrel enzymes"/>
    <property type="match status" value="1"/>
</dbReference>
<dbReference type="Gene3D" id="3.40.50.150">
    <property type="entry name" value="Vaccinia Virus protein VP39"/>
    <property type="match status" value="1"/>
</dbReference>
<dbReference type="InterPro" id="IPR035075">
    <property type="entry name" value="PRMT5"/>
</dbReference>
<dbReference type="Gene3D" id="2.70.160.11">
    <property type="entry name" value="Hnrnp arginine n-methyltransferase1"/>
    <property type="match status" value="1"/>
</dbReference>
<dbReference type="PANTHER" id="PTHR10738:SF0">
    <property type="entry name" value="PROTEIN ARGININE N-METHYLTRANSFERASE 5"/>
    <property type="match status" value="1"/>
</dbReference>
<dbReference type="InterPro" id="IPR024660">
    <property type="entry name" value="UCS_central_dom"/>
</dbReference>
<evidence type="ECO:0000313" key="11">
    <source>
        <dbReference type="Proteomes" id="UP000215289"/>
    </source>
</evidence>
<evidence type="ECO:0000256" key="1">
    <source>
        <dbReference type="ARBA" id="ARBA00022603"/>
    </source>
</evidence>
<dbReference type="InterPro" id="IPR025799">
    <property type="entry name" value="Arg_MeTrfase"/>
</dbReference>
<dbReference type="InterPro" id="IPR016024">
    <property type="entry name" value="ARM-type_fold"/>
</dbReference>
<dbReference type="SUPFAM" id="SSF48371">
    <property type="entry name" value="ARM repeat"/>
    <property type="match status" value="2"/>
</dbReference>
<dbReference type="GO" id="GO:0016274">
    <property type="term" value="F:protein-arginine N-methyltransferase activity"/>
    <property type="evidence" value="ECO:0007669"/>
    <property type="project" value="InterPro"/>
</dbReference>
<feature type="domain" description="PRMT5 TIM barrel" evidence="8">
    <location>
        <begin position="35"/>
        <end position="363"/>
    </location>
</feature>
<dbReference type="PROSITE" id="PS51678">
    <property type="entry name" value="SAM_MT_PRMT"/>
    <property type="match status" value="1"/>
</dbReference>
<feature type="compositionally biased region" description="Polar residues" evidence="5">
    <location>
        <begin position="67"/>
        <end position="80"/>
    </location>
</feature>
<dbReference type="GO" id="GO:0006355">
    <property type="term" value="P:regulation of DNA-templated transcription"/>
    <property type="evidence" value="ECO:0007669"/>
    <property type="project" value="TreeGrafter"/>
</dbReference>
<feature type="domain" description="PRMT5 oligomerisation" evidence="9">
    <location>
        <begin position="596"/>
        <end position="799"/>
    </location>
</feature>
<reference evidence="10 11" key="1">
    <citation type="submission" date="2018-08" db="EMBL/GenBank/DDBJ databases">
        <title>Draft genome sequences of two Aspergillus turcosus clinical strains isolated from bronchoalveolar lavage fluid: one azole-susceptible and the other azole-resistant.</title>
        <authorList>
            <person name="Parent-Michaud M."/>
            <person name="Dufresne P.J."/>
            <person name="Fournier E."/>
            <person name="Martineau C."/>
            <person name="Moreira S."/>
            <person name="Perkins V."/>
            <person name="De Repentigny L."/>
            <person name="Dufresne S.F."/>
        </authorList>
    </citation>
    <scope>NUCLEOTIDE SEQUENCE [LARGE SCALE GENOMIC DNA]</scope>
    <source>
        <strain evidence="10">HMR AF 1038</strain>
    </source>
</reference>
<dbReference type="GO" id="GO:0005829">
    <property type="term" value="C:cytosol"/>
    <property type="evidence" value="ECO:0007669"/>
    <property type="project" value="TreeGrafter"/>
</dbReference>
<dbReference type="Pfam" id="PF17286">
    <property type="entry name" value="PRMT5_C"/>
    <property type="match status" value="1"/>
</dbReference>
<dbReference type="OrthoDB" id="1368803at2759"/>
<dbReference type="InterPro" id="IPR035248">
    <property type="entry name" value="PRMT5_C"/>
</dbReference>
<evidence type="ECO:0000259" key="8">
    <source>
        <dbReference type="Pfam" id="PF17285"/>
    </source>
</evidence>
<dbReference type="STRING" id="1245748.A0A229XI39"/>
<dbReference type="Pfam" id="PF11701">
    <property type="entry name" value="UNC45-central"/>
    <property type="match status" value="1"/>
</dbReference>
<evidence type="ECO:0000259" key="7">
    <source>
        <dbReference type="Pfam" id="PF11701"/>
    </source>
</evidence>
<evidence type="ECO:0000256" key="2">
    <source>
        <dbReference type="ARBA" id="ARBA00022679"/>
    </source>
</evidence>
<comment type="caution">
    <text evidence="10">The sequence shown here is derived from an EMBL/GenBank/DDBJ whole genome shotgun (WGS) entry which is preliminary data.</text>
</comment>
<dbReference type="Proteomes" id="UP000215289">
    <property type="component" value="Unassembled WGS sequence"/>
</dbReference>